<dbReference type="PROSITE" id="PS50018">
    <property type="entry name" value="RAS_GTPASE_ACTIV_2"/>
    <property type="match status" value="1"/>
</dbReference>
<evidence type="ECO:0000256" key="8">
    <source>
        <dbReference type="ARBA" id="ARBA00068997"/>
    </source>
</evidence>
<dbReference type="CDD" id="cd05129">
    <property type="entry name" value="RasGAP_RAP6"/>
    <property type="match status" value="1"/>
</dbReference>
<dbReference type="InterPro" id="IPR003123">
    <property type="entry name" value="VPS9"/>
</dbReference>
<keyword evidence="3" id="KW-0343">GTPase activation</keyword>
<feature type="compositionally biased region" description="Low complexity" evidence="9">
    <location>
        <begin position="615"/>
        <end position="628"/>
    </location>
</feature>
<dbReference type="PANTHER" id="PTHR23101:SF25">
    <property type="entry name" value="GTPASE-ACTIVATING PROTEIN AND VPS9 DOMAIN-CONTAINING PROTEIN 1"/>
    <property type="match status" value="1"/>
</dbReference>
<feature type="compositionally biased region" description="Basic and acidic residues" evidence="9">
    <location>
        <begin position="1288"/>
        <end position="1301"/>
    </location>
</feature>
<feature type="region of interest" description="Disordered" evidence="9">
    <location>
        <begin position="549"/>
        <end position="568"/>
    </location>
</feature>
<evidence type="ECO:0000313" key="12">
    <source>
        <dbReference type="Proteomes" id="UP000515158"/>
    </source>
</evidence>
<evidence type="ECO:0000259" key="10">
    <source>
        <dbReference type="PROSITE" id="PS50018"/>
    </source>
</evidence>
<feature type="region of interest" description="Disordered" evidence="9">
    <location>
        <begin position="488"/>
        <end position="530"/>
    </location>
</feature>
<feature type="compositionally biased region" description="Polar residues" evidence="9">
    <location>
        <begin position="1022"/>
        <end position="1037"/>
    </location>
</feature>
<feature type="domain" description="Ras-GAP" evidence="10">
    <location>
        <begin position="154"/>
        <end position="358"/>
    </location>
</feature>
<dbReference type="Pfam" id="PF00616">
    <property type="entry name" value="RasGAP"/>
    <property type="match status" value="1"/>
</dbReference>
<evidence type="ECO:0000256" key="5">
    <source>
        <dbReference type="ARBA" id="ARBA00022658"/>
    </source>
</evidence>
<keyword evidence="6" id="KW-0472">Membrane</keyword>
<dbReference type="GO" id="GO:0016020">
    <property type="term" value="C:membrane"/>
    <property type="evidence" value="ECO:0007669"/>
    <property type="project" value="UniProtKB-SubCell"/>
</dbReference>
<keyword evidence="4" id="KW-0254">Endocytosis</keyword>
<dbReference type="GO" id="GO:0006897">
    <property type="term" value="P:endocytosis"/>
    <property type="evidence" value="ECO:0007669"/>
    <property type="project" value="UniProtKB-KW"/>
</dbReference>
<dbReference type="CTD" id="26130"/>
<evidence type="ECO:0000256" key="1">
    <source>
        <dbReference type="ARBA" id="ARBA00004170"/>
    </source>
</evidence>
<name>A0A6P8Y4R9_THRPL</name>
<dbReference type="PANTHER" id="PTHR23101">
    <property type="entry name" value="RAB GDP/GTP EXCHANGE FACTOR"/>
    <property type="match status" value="1"/>
</dbReference>
<feature type="compositionally biased region" description="Gly residues" evidence="9">
    <location>
        <begin position="1095"/>
        <end position="1108"/>
    </location>
</feature>
<feature type="compositionally biased region" description="Basic and acidic residues" evidence="9">
    <location>
        <begin position="871"/>
        <end position="886"/>
    </location>
</feature>
<dbReference type="SUPFAM" id="SSF109993">
    <property type="entry name" value="VPS9 domain"/>
    <property type="match status" value="1"/>
</dbReference>
<feature type="compositionally biased region" description="Basic and acidic residues" evidence="9">
    <location>
        <begin position="1219"/>
        <end position="1228"/>
    </location>
</feature>
<dbReference type="OrthoDB" id="10264848at2759"/>
<evidence type="ECO:0000256" key="6">
    <source>
        <dbReference type="ARBA" id="ARBA00023136"/>
    </source>
</evidence>
<feature type="region of interest" description="Disordered" evidence="9">
    <location>
        <begin position="856"/>
        <end position="952"/>
    </location>
</feature>
<feature type="compositionally biased region" description="Polar residues" evidence="9">
    <location>
        <begin position="510"/>
        <end position="525"/>
    </location>
</feature>
<dbReference type="Gene3D" id="1.10.506.10">
    <property type="entry name" value="GTPase Activation - p120gap, domain 1"/>
    <property type="match status" value="1"/>
</dbReference>
<comment type="similarity">
    <text evidence="2">Belongs to the GAPVD1 family.</text>
</comment>
<dbReference type="Gene3D" id="1.10.246.120">
    <property type="match status" value="1"/>
</dbReference>
<feature type="compositionally biased region" description="Low complexity" evidence="9">
    <location>
        <begin position="488"/>
        <end position="504"/>
    </location>
</feature>
<dbReference type="RefSeq" id="XP_034234553.1">
    <property type="nucleotide sequence ID" value="XM_034378662.1"/>
</dbReference>
<dbReference type="InterPro" id="IPR037191">
    <property type="entry name" value="VPS9_dom_sf"/>
</dbReference>
<dbReference type="GO" id="GO:0005096">
    <property type="term" value="F:GTPase activator activity"/>
    <property type="evidence" value="ECO:0007669"/>
    <property type="project" value="UniProtKB-KW"/>
</dbReference>
<evidence type="ECO:0000313" key="13">
    <source>
        <dbReference type="RefSeq" id="XP_034234553.1"/>
    </source>
</evidence>
<comment type="function">
    <text evidence="7">Acts both as a GTPase-activating protein (GAP) and a guanine nucleotide exchange factor (GEF), and participates in endocytosis.</text>
</comment>
<organism evidence="13">
    <name type="scientific">Thrips palmi</name>
    <name type="common">Melon thrips</name>
    <dbReference type="NCBI Taxonomy" id="161013"/>
    <lineage>
        <taxon>Eukaryota</taxon>
        <taxon>Metazoa</taxon>
        <taxon>Ecdysozoa</taxon>
        <taxon>Arthropoda</taxon>
        <taxon>Hexapoda</taxon>
        <taxon>Insecta</taxon>
        <taxon>Pterygota</taxon>
        <taxon>Neoptera</taxon>
        <taxon>Paraneoptera</taxon>
        <taxon>Thysanoptera</taxon>
        <taxon>Terebrantia</taxon>
        <taxon>Thripoidea</taxon>
        <taxon>Thripidae</taxon>
        <taxon>Thrips</taxon>
    </lineage>
</organism>
<accession>A0A6P8Y4R9</accession>
<dbReference type="SUPFAM" id="SSF48350">
    <property type="entry name" value="GTPase activation domain, GAP"/>
    <property type="match status" value="1"/>
</dbReference>
<evidence type="ECO:0000256" key="9">
    <source>
        <dbReference type="SAM" id="MobiDB-lite"/>
    </source>
</evidence>
<dbReference type="FunCoup" id="A0A6P8Y4R9">
    <property type="interactions" value="2352"/>
</dbReference>
<dbReference type="Proteomes" id="UP000515158">
    <property type="component" value="Unplaced"/>
</dbReference>
<dbReference type="KEGG" id="tpal:117641388"/>
<dbReference type="FunFam" id="1.20.1050.80:FF:000001">
    <property type="entry name" value="GTPase-activating protein and VPS9 domain-containing protein 1 isoform X1"/>
    <property type="match status" value="1"/>
</dbReference>
<sequence length="1674" mass="182346">MDDNGSVQSLQWDMLDLADHLRQERLFVSSEQQHLQELNAKVVSVSSSLARMAWIMLQQRTNLKHLILARPDCPPSVCCQRAIALEETQFIDGYKELPFQDCGEFMQTLRTSPHLLAACLAAGDRLMPEAMPAVINTLYGGLFGSCLLPEDKLLVLRLLRHLTQLQLVPSDNPRRMLRHGSCALARLYAVFHEGLFSAKIFLTAALHGPIMQLLMEDECFLDIDPDKAVVRFPPDERMKKFGKEGTPEYSLRLQRYRSWTVSNLVVLVQRFVVSLRENMHCFPTSIRWLVRQISGMLSKSGQLEPKEVFDICVDLIFSFLICPAIVDPEQHGITDAPVSYVARFNLIQVAQILQVLASRKYQDVDPKVWDLYSQFDKDIVSSLVDGLLEGAINGLLEEPVISESCKLQGLSRSAALLTEAELYGLVNFLQTVQASTGPDSDATGQVSAGLFDEAGVDRKLLAALLAQLPPMAIATAASFQQPCVNGNVNTPSPSSSSVHGSSNSAKPNALSPQNIANGSSSSPDTPNRKASIIGKGVAVAMSKTTKAIRSVAGSSDSPEESTATEGADDSIEVNKYSVLVIPFSPDMGQYVGLLPEQKVLNIDCDAQKNLPTADGSTSHHSVGTSSTVRPAVVPPERSESLEKRTRFSLSHDEGSIGNTSDNLEAVSEAASNHSVASSLELENEDQDQNDNLSDMVSANVSGRGTPNISGRDTPSSQITEGDEGARNAAVEPRQNYDFPPPPPPTKQSRSDIDDKFGKFEIKKLLEGDETISLVSDTWSTDVLASDSELIEQSERERERYNAQHPPPLLPLSMPPPLAPLPGVLPGPLGAAQQNLIDLSETASEAWSTDVLASDSERMLEVDTDDTSSVARSDDTARSEVESRGEPEGGDDTPPLSSAGAVFRPIRDDGRPASVSSLASSASGMVPPSPTRSDSVSSHPTWNVTGRGGGRADYRRRTLEYIDNNARAQAAAISRPTPLPITHEETRIPPMGPIGRSQSVPVSPPLSVVSDPAVASPLLHPVPSSTPLNPFSASTSSLIPVPTNSAPSSSSIKPPLLSGPAEVQALIDVDRVDEAEAASQVASHASTASLESSSSSGGGASGGASGSGGSSSADLKPPQPPPPALTSTPTPDLPAPAPVMANGSACGSAGAGAPLPLSLSLSLSRAAVATGAIPKSISFDKTAERGDKELLDDDQKHKRGFFKHLKLTFKNRQRKTLNRSGDDMSRDEGGYGDGSHLRLRRGLSEDSKGTYSESSEDILAKYRRKPSTGADSAASESSARVPASAASLSEREGEPEGSDERLFIDPNNVEASYAFKDAKRKLRMVLSTADLQHVPWRSQFSHKADDPWLRKDNELIAFLRMQLAEAINLQDRALAAHLHETLRCIKLFNNDGCHKLFNSLKEDYCQRTPYTAYLVRCRQGLLSTLAHLERMMERIKCERAVCDRCVVSVCVRMFLERREVQVTDFTLEFQQLTLADEKTDLLENFLQTLATDMERDHFWSGVSQEQLLQARTAIEQVIISRVYPYALYPNGEGDMSRDQVLHEHMKKLSAIITPNHKDIDIAKMFHYECPWPSAQAEIAAISAYKTPHDKLQCVFRCATTIMNLLKMVQERNIPAADDLVPVLVYVLIKANPLSLLSTVQYVNTFYGSRLEGEEHYWWTQFCSAIEYIKTLDYRD</sequence>
<reference evidence="13" key="1">
    <citation type="submission" date="2025-08" db="UniProtKB">
        <authorList>
            <consortium name="RefSeq"/>
        </authorList>
    </citation>
    <scope>IDENTIFICATION</scope>
    <source>
        <tissue evidence="13">Total insect</tissue>
    </source>
</reference>
<keyword evidence="5" id="KW-0344">Guanine-nucleotide releasing factor</keyword>
<dbReference type="InterPro" id="IPR001936">
    <property type="entry name" value="RasGAP_dom"/>
</dbReference>
<dbReference type="InterPro" id="IPR008936">
    <property type="entry name" value="Rho_GTPase_activation_prot"/>
</dbReference>
<dbReference type="GO" id="GO:0051049">
    <property type="term" value="P:regulation of transport"/>
    <property type="evidence" value="ECO:0007669"/>
    <property type="project" value="UniProtKB-ARBA"/>
</dbReference>
<feature type="compositionally biased region" description="Polar residues" evidence="9">
    <location>
        <begin position="689"/>
        <end position="719"/>
    </location>
</feature>
<dbReference type="InterPro" id="IPR045046">
    <property type="entry name" value="Vps9-like"/>
</dbReference>
<feature type="region of interest" description="Disordered" evidence="9">
    <location>
        <begin position="1077"/>
        <end position="1138"/>
    </location>
</feature>
<feature type="compositionally biased region" description="Low complexity" evidence="9">
    <location>
        <begin position="912"/>
        <end position="922"/>
    </location>
</feature>
<dbReference type="Pfam" id="PF18151">
    <property type="entry name" value="DUF5601"/>
    <property type="match status" value="1"/>
</dbReference>
<evidence type="ECO:0000256" key="3">
    <source>
        <dbReference type="ARBA" id="ARBA00022468"/>
    </source>
</evidence>
<dbReference type="GO" id="GO:0005829">
    <property type="term" value="C:cytosol"/>
    <property type="evidence" value="ECO:0007669"/>
    <property type="project" value="TreeGrafter"/>
</dbReference>
<feature type="compositionally biased region" description="Basic and acidic residues" evidence="9">
    <location>
        <begin position="636"/>
        <end position="654"/>
    </location>
</feature>
<feature type="domain" description="VPS9" evidence="11">
    <location>
        <begin position="1534"/>
        <end position="1674"/>
    </location>
</feature>
<dbReference type="GO" id="GO:0030139">
    <property type="term" value="C:endocytic vesicle"/>
    <property type="evidence" value="ECO:0007669"/>
    <property type="project" value="TreeGrafter"/>
</dbReference>
<dbReference type="GO" id="GO:0031267">
    <property type="term" value="F:small GTPase binding"/>
    <property type="evidence" value="ECO:0007669"/>
    <property type="project" value="TreeGrafter"/>
</dbReference>
<feature type="compositionally biased region" description="Polar residues" evidence="9">
    <location>
        <begin position="549"/>
        <end position="564"/>
    </location>
</feature>
<feature type="compositionally biased region" description="Polar residues" evidence="9">
    <location>
        <begin position="930"/>
        <end position="943"/>
    </location>
</feature>
<feature type="compositionally biased region" description="Low complexity" evidence="9">
    <location>
        <begin position="1039"/>
        <end position="1056"/>
    </location>
</feature>
<comment type="subcellular location">
    <subcellularLocation>
        <location evidence="1">Membrane</location>
        <topology evidence="1">Peripheral membrane protein</topology>
    </subcellularLocation>
</comment>
<evidence type="ECO:0000256" key="7">
    <source>
        <dbReference type="ARBA" id="ARBA00053914"/>
    </source>
</evidence>
<dbReference type="SMART" id="SM00167">
    <property type="entry name" value="VPS9"/>
    <property type="match status" value="1"/>
</dbReference>
<feature type="compositionally biased region" description="Low complexity" evidence="9">
    <location>
        <begin position="1081"/>
        <end position="1094"/>
    </location>
</feature>
<dbReference type="PROSITE" id="PS51205">
    <property type="entry name" value="VPS9"/>
    <property type="match status" value="1"/>
</dbReference>
<dbReference type="InterPro" id="IPR041545">
    <property type="entry name" value="DUF5601"/>
</dbReference>
<proteinExistence type="inferred from homology"/>
<feature type="region of interest" description="Disordered" evidence="9">
    <location>
        <begin position="1212"/>
        <end position="1301"/>
    </location>
</feature>
<feature type="region of interest" description="Disordered" evidence="9">
    <location>
        <begin position="611"/>
        <end position="752"/>
    </location>
</feature>
<dbReference type="GO" id="GO:0005085">
    <property type="term" value="F:guanyl-nucleotide exchange factor activity"/>
    <property type="evidence" value="ECO:0007669"/>
    <property type="project" value="UniProtKB-KW"/>
</dbReference>
<feature type="region of interest" description="Disordered" evidence="9">
    <location>
        <begin position="1014"/>
        <end position="1056"/>
    </location>
</feature>
<keyword evidence="12" id="KW-1185">Reference proteome</keyword>
<evidence type="ECO:0000256" key="2">
    <source>
        <dbReference type="ARBA" id="ARBA00008489"/>
    </source>
</evidence>
<evidence type="ECO:0000256" key="4">
    <source>
        <dbReference type="ARBA" id="ARBA00022583"/>
    </source>
</evidence>
<dbReference type="GeneID" id="117641388"/>
<dbReference type="Gene3D" id="1.20.1050.80">
    <property type="entry name" value="VPS9 domain"/>
    <property type="match status" value="1"/>
</dbReference>
<gene>
    <name evidence="13" type="primary">LOC117641388</name>
</gene>
<dbReference type="Pfam" id="PF02204">
    <property type="entry name" value="VPS9"/>
    <property type="match status" value="1"/>
</dbReference>
<evidence type="ECO:0000259" key="11">
    <source>
        <dbReference type="PROSITE" id="PS51205"/>
    </source>
</evidence>
<protein>
    <recommendedName>
        <fullName evidence="8">Receptor-mediated endocytosis protein 6 homolog</fullName>
    </recommendedName>
</protein>
<dbReference type="InParanoid" id="A0A6P8Y4R9"/>